<keyword evidence="2" id="KW-1185">Reference proteome</keyword>
<evidence type="ECO:0000313" key="1">
    <source>
        <dbReference type="EMBL" id="UVC14744.1"/>
    </source>
</evidence>
<accession>A0ABY5QX33</accession>
<evidence type="ECO:0000313" key="2">
    <source>
        <dbReference type="Proteomes" id="UP001058098"/>
    </source>
</evidence>
<proteinExistence type="predicted"/>
<sequence length="93" mass="10740">MTEPSIIDALATWSEWHADVPPTGSTGSYAVDMQIADAFRMMIYLGDHTQRLRWIEREASDPNDQRVGEPYRAAIIAWWLAIYDDRKIRRMAA</sequence>
<name>A0ABY5QX33_9HYPH</name>
<dbReference type="RefSeq" id="WP_258119157.1">
    <property type="nucleotide sequence ID" value="NZ_CP062229.1"/>
</dbReference>
<dbReference type="EMBL" id="CP062229">
    <property type="protein sequence ID" value="UVC14744.1"/>
    <property type="molecule type" value="Genomic_DNA"/>
</dbReference>
<reference evidence="1" key="1">
    <citation type="submission" date="2020-09" db="EMBL/GenBank/DDBJ databases">
        <title>Rhizobia associated with sainfoin plants.</title>
        <authorList>
            <person name="Asharfi S."/>
            <person name="Kuzmanovic N."/>
            <person name="Bunk B."/>
            <person name="Sproeer C."/>
            <person name="Becker M."/>
            <person name="Thuenen T."/>
        </authorList>
    </citation>
    <scope>NUCLEOTIDE SEQUENCE</scope>
    <source>
        <strain evidence="1">OM4</strain>
    </source>
</reference>
<organism evidence="1 2">
    <name type="scientific">Mesorhizobium onobrychidis</name>
    <dbReference type="NCBI Taxonomy" id="2775404"/>
    <lineage>
        <taxon>Bacteria</taxon>
        <taxon>Pseudomonadati</taxon>
        <taxon>Pseudomonadota</taxon>
        <taxon>Alphaproteobacteria</taxon>
        <taxon>Hyphomicrobiales</taxon>
        <taxon>Phyllobacteriaceae</taxon>
        <taxon>Mesorhizobium</taxon>
    </lineage>
</organism>
<dbReference type="Proteomes" id="UP001058098">
    <property type="component" value="Chromosome"/>
</dbReference>
<protein>
    <submittedName>
        <fullName evidence="1">Uncharacterized protein</fullName>
    </submittedName>
</protein>
<gene>
    <name evidence="1" type="ORF">IHQ72_29710</name>
</gene>